<keyword evidence="4" id="KW-1185">Reference proteome</keyword>
<name>A0A0S2TF03_9GAMM</name>
<sequence>MKHLVQLIAATALLWAGLALAAGTQYDLRVDGLACPFCAYGIEKKFLKTEGVESVDIDLKNGLVIVKTAGGKTFTENELKTIINDAGFTMKSMTEKPL</sequence>
<feature type="signal peptide" evidence="1">
    <location>
        <begin position="1"/>
        <end position="21"/>
    </location>
</feature>
<dbReference type="AlphaFoldDB" id="A0A0S2TF03"/>
<accession>A0A0S2TF03</accession>
<gene>
    <name evidence="3" type="ORF">Tel_11550</name>
</gene>
<dbReference type="KEGG" id="tee:Tel_11550"/>
<dbReference type="Pfam" id="PF00403">
    <property type="entry name" value="HMA"/>
    <property type="match status" value="1"/>
</dbReference>
<dbReference type="Gene3D" id="3.30.70.100">
    <property type="match status" value="1"/>
</dbReference>
<dbReference type="InterPro" id="IPR036163">
    <property type="entry name" value="HMA_dom_sf"/>
</dbReference>
<feature type="chain" id="PRO_5006604974" description="HMA domain-containing protein" evidence="1">
    <location>
        <begin position="22"/>
        <end position="98"/>
    </location>
</feature>
<protein>
    <recommendedName>
        <fullName evidence="2">HMA domain-containing protein</fullName>
    </recommendedName>
</protein>
<dbReference type="GO" id="GO:0046872">
    <property type="term" value="F:metal ion binding"/>
    <property type="evidence" value="ECO:0007669"/>
    <property type="project" value="InterPro"/>
</dbReference>
<feature type="domain" description="HMA" evidence="2">
    <location>
        <begin position="24"/>
        <end position="91"/>
    </location>
</feature>
<dbReference type="Proteomes" id="UP000055136">
    <property type="component" value="Chromosome"/>
</dbReference>
<evidence type="ECO:0000313" key="4">
    <source>
        <dbReference type="Proteomes" id="UP000055136"/>
    </source>
</evidence>
<evidence type="ECO:0000259" key="2">
    <source>
        <dbReference type="PROSITE" id="PS50846"/>
    </source>
</evidence>
<dbReference type="InterPro" id="IPR006121">
    <property type="entry name" value="HMA_dom"/>
</dbReference>
<keyword evidence="1" id="KW-0732">Signal</keyword>
<proteinExistence type="predicted"/>
<dbReference type="STRING" id="1748243.Tel_11550"/>
<dbReference type="SUPFAM" id="SSF55008">
    <property type="entry name" value="HMA, heavy metal-associated domain"/>
    <property type="match status" value="1"/>
</dbReference>
<dbReference type="CDD" id="cd00371">
    <property type="entry name" value="HMA"/>
    <property type="match status" value="1"/>
</dbReference>
<evidence type="ECO:0000256" key="1">
    <source>
        <dbReference type="SAM" id="SignalP"/>
    </source>
</evidence>
<evidence type="ECO:0000313" key="3">
    <source>
        <dbReference type="EMBL" id="ALP53720.1"/>
    </source>
</evidence>
<organism evidence="3 4">
    <name type="scientific">Candidatus Tenderia electrophaga</name>
    <dbReference type="NCBI Taxonomy" id="1748243"/>
    <lineage>
        <taxon>Bacteria</taxon>
        <taxon>Pseudomonadati</taxon>
        <taxon>Pseudomonadota</taxon>
        <taxon>Gammaproteobacteria</taxon>
        <taxon>Candidatus Tenderiales</taxon>
        <taxon>Candidatus Tenderiaceae</taxon>
        <taxon>Candidatus Tenderia</taxon>
    </lineage>
</organism>
<dbReference type="PROSITE" id="PS50846">
    <property type="entry name" value="HMA_2"/>
    <property type="match status" value="1"/>
</dbReference>
<reference evidence="3" key="1">
    <citation type="submission" date="2015-10" db="EMBL/GenBank/DDBJ databases">
        <title>Description of Candidatus Tenderia electrophaga gen. nov, sp. nov., an Uncultivated Electroautotroph from a Biocathode Enrichment.</title>
        <authorList>
            <person name="Eddie B.J."/>
            <person name="Malanoski A.P."/>
            <person name="Wang Z."/>
            <person name="Hall R.J."/>
            <person name="Oh S.D."/>
            <person name="Heiner C."/>
            <person name="Lin B."/>
            <person name="Strycharz-Glaven S.M."/>
        </authorList>
    </citation>
    <scope>NUCLEOTIDE SEQUENCE [LARGE SCALE GENOMIC DNA]</scope>
    <source>
        <strain evidence="3">NRL1</strain>
    </source>
</reference>
<dbReference type="EMBL" id="CP013099">
    <property type="protein sequence ID" value="ALP53720.1"/>
    <property type="molecule type" value="Genomic_DNA"/>
</dbReference>